<keyword evidence="3" id="KW-1185">Reference proteome</keyword>
<protein>
    <submittedName>
        <fullName evidence="2">Uncharacterized protein</fullName>
    </submittedName>
</protein>
<accession>A0A919WFE4</accession>
<reference evidence="2" key="1">
    <citation type="submission" date="2021-03" db="EMBL/GenBank/DDBJ databases">
        <title>Antimicrobial resistance genes in bacteria isolated from Japanese honey, and their potential for conferring macrolide and lincosamide resistance in the American foulbrood pathogen Paenibacillus larvae.</title>
        <authorList>
            <person name="Okamoto M."/>
            <person name="Kumagai M."/>
            <person name="Kanamori H."/>
            <person name="Takamatsu D."/>
        </authorList>
    </citation>
    <scope>NUCLEOTIDE SEQUENCE</scope>
    <source>
        <strain evidence="2">J27TS8</strain>
    </source>
</reference>
<dbReference type="OrthoDB" id="2927792at2"/>
<sequence length="90" mass="10522">MEKESIQKEELLEKLTEIYDQLEELEKTLDTNLAENRKKAINDQFTRLMSLESRITRLENACNSGPLKLIEKKRKGEAVQGQHMKLELGY</sequence>
<dbReference type="AlphaFoldDB" id="A0A919WFE4"/>
<organism evidence="2 3">
    <name type="scientific">Robertmurraya siralis</name>
    <dbReference type="NCBI Taxonomy" id="77777"/>
    <lineage>
        <taxon>Bacteria</taxon>
        <taxon>Bacillati</taxon>
        <taxon>Bacillota</taxon>
        <taxon>Bacilli</taxon>
        <taxon>Bacillales</taxon>
        <taxon>Bacillaceae</taxon>
        <taxon>Robertmurraya</taxon>
    </lineage>
</organism>
<dbReference type="EMBL" id="BORC01000001">
    <property type="protein sequence ID" value="GIN60782.1"/>
    <property type="molecule type" value="Genomic_DNA"/>
</dbReference>
<feature type="coiled-coil region" evidence="1">
    <location>
        <begin position="1"/>
        <end position="61"/>
    </location>
</feature>
<evidence type="ECO:0000313" key="3">
    <source>
        <dbReference type="Proteomes" id="UP000682111"/>
    </source>
</evidence>
<gene>
    <name evidence="2" type="ORF">J27TS8_07750</name>
</gene>
<proteinExistence type="predicted"/>
<name>A0A919WFE4_9BACI</name>
<evidence type="ECO:0000313" key="2">
    <source>
        <dbReference type="EMBL" id="GIN60782.1"/>
    </source>
</evidence>
<dbReference type="Proteomes" id="UP000682111">
    <property type="component" value="Unassembled WGS sequence"/>
</dbReference>
<keyword evidence="1" id="KW-0175">Coiled coil</keyword>
<evidence type="ECO:0000256" key="1">
    <source>
        <dbReference type="SAM" id="Coils"/>
    </source>
</evidence>
<comment type="caution">
    <text evidence="2">The sequence shown here is derived from an EMBL/GenBank/DDBJ whole genome shotgun (WGS) entry which is preliminary data.</text>
</comment>
<dbReference type="RefSeq" id="WP_095306509.1">
    <property type="nucleotide sequence ID" value="NZ_BORC01000001.1"/>
</dbReference>